<feature type="region of interest" description="Disordered" evidence="1">
    <location>
        <begin position="239"/>
        <end position="268"/>
    </location>
</feature>
<dbReference type="AlphaFoldDB" id="A0A6C0EXE9"/>
<name>A0A6C0EXE9_9ZZZZ</name>
<evidence type="ECO:0000256" key="1">
    <source>
        <dbReference type="SAM" id="MobiDB-lite"/>
    </source>
</evidence>
<protein>
    <submittedName>
        <fullName evidence="2">Uncharacterized protein</fullName>
    </submittedName>
</protein>
<accession>A0A6C0EXE9</accession>
<sequence length="268" mass="31332">MHSSNSIISIYPNKRNKYNYYNNQSSEKINLRPDWLGNINWKLGCKTPMNLEVEIGYKFTYPLCNENTEYIKKYAEFIKPQYNYNNYNKNTNNTSTNTYSNNFNNDNIDTDQPITNDSLYKSTIKIAYKPIFQASTETTEPIIQNTILATDINETLDETVLIKNEEVFTMYNKKKSSRISKPLLINPLTPLTSTKNTTSNTTIDRESNNIKYNGKSYYSYNKNREKIYNKPIYINSYNNNEYSDSENGDNEKPNNKVYSDVEDDNIDD</sequence>
<organism evidence="2">
    <name type="scientific">viral metagenome</name>
    <dbReference type="NCBI Taxonomy" id="1070528"/>
    <lineage>
        <taxon>unclassified sequences</taxon>
        <taxon>metagenomes</taxon>
        <taxon>organismal metagenomes</taxon>
    </lineage>
</organism>
<evidence type="ECO:0000313" key="2">
    <source>
        <dbReference type="EMBL" id="QHT33777.1"/>
    </source>
</evidence>
<reference evidence="2" key="1">
    <citation type="journal article" date="2020" name="Nature">
        <title>Giant virus diversity and host interactions through global metagenomics.</title>
        <authorList>
            <person name="Schulz F."/>
            <person name="Roux S."/>
            <person name="Paez-Espino D."/>
            <person name="Jungbluth S."/>
            <person name="Walsh D.A."/>
            <person name="Denef V.J."/>
            <person name="McMahon K.D."/>
            <person name="Konstantinidis K.T."/>
            <person name="Eloe-Fadrosh E.A."/>
            <person name="Kyrpides N.C."/>
            <person name="Woyke T."/>
        </authorList>
    </citation>
    <scope>NUCLEOTIDE SEQUENCE</scope>
    <source>
        <strain evidence="2">GVMAG-M-3300009161-52</strain>
    </source>
</reference>
<proteinExistence type="predicted"/>
<dbReference type="EMBL" id="MN738978">
    <property type="protein sequence ID" value="QHT33777.1"/>
    <property type="molecule type" value="Genomic_DNA"/>
</dbReference>